<dbReference type="PANTHER" id="PTHR37422:SF21">
    <property type="entry name" value="EXOQ-LIKE PROTEIN"/>
    <property type="match status" value="1"/>
</dbReference>
<evidence type="ECO:0000256" key="5">
    <source>
        <dbReference type="SAM" id="Phobius"/>
    </source>
</evidence>
<dbReference type="PANTHER" id="PTHR37422">
    <property type="entry name" value="TEICHURONIC ACID BIOSYNTHESIS PROTEIN TUAE"/>
    <property type="match status" value="1"/>
</dbReference>
<keyword evidence="3 5" id="KW-1133">Transmembrane helix</keyword>
<keyword evidence="4 5" id="KW-0472">Membrane</keyword>
<dbReference type="Pfam" id="PF15864">
    <property type="entry name" value="PglL_A"/>
    <property type="match status" value="1"/>
</dbReference>
<feature type="domain" description="O-antigen ligase-related" evidence="6">
    <location>
        <begin position="113"/>
        <end position="258"/>
    </location>
</feature>
<evidence type="ECO:0000256" key="2">
    <source>
        <dbReference type="ARBA" id="ARBA00022692"/>
    </source>
</evidence>
<comment type="subcellular location">
    <subcellularLocation>
        <location evidence="1">Membrane</location>
        <topology evidence="1">Multi-pass membrane protein</topology>
    </subcellularLocation>
</comment>
<accession>A0ABN4IC68</accession>
<feature type="transmembrane region" description="Helical" evidence="5">
    <location>
        <begin position="245"/>
        <end position="266"/>
    </location>
</feature>
<gene>
    <name evidence="9" type="ORF">AFK62_17235</name>
</gene>
<reference evidence="10" key="1">
    <citation type="submission" date="2015-07" db="EMBL/GenBank/DDBJ databases">
        <authorList>
            <person name="Moine D."/>
            <person name="Kassam M."/>
        </authorList>
    </citation>
    <scope>NUCLEOTIDE SEQUENCE [LARGE SCALE GENOMIC DNA]</scope>
    <source>
        <strain evidence="10">LMG 26250</strain>
    </source>
</reference>
<keyword evidence="2 5" id="KW-0812">Transmembrane</keyword>
<protein>
    <submittedName>
        <fullName evidence="9">O-antigen polymerase</fullName>
    </submittedName>
</protein>
<feature type="transmembrane region" description="Helical" evidence="5">
    <location>
        <begin position="331"/>
        <end position="352"/>
    </location>
</feature>
<dbReference type="Proteomes" id="UP000067320">
    <property type="component" value="Chromosome"/>
</dbReference>
<evidence type="ECO:0000256" key="3">
    <source>
        <dbReference type="ARBA" id="ARBA00022989"/>
    </source>
</evidence>
<feature type="domain" description="Virulence factor membrane-bound polymerase C-terminal" evidence="7">
    <location>
        <begin position="281"/>
        <end position="460"/>
    </location>
</feature>
<evidence type="ECO:0000256" key="4">
    <source>
        <dbReference type="ARBA" id="ARBA00023136"/>
    </source>
</evidence>
<dbReference type="Pfam" id="PF04932">
    <property type="entry name" value="Wzy_C"/>
    <property type="match status" value="1"/>
</dbReference>
<proteinExistence type="predicted"/>
<evidence type="ECO:0000313" key="10">
    <source>
        <dbReference type="Proteomes" id="UP000067320"/>
    </source>
</evidence>
<dbReference type="InterPro" id="IPR051533">
    <property type="entry name" value="WaaL-like"/>
</dbReference>
<evidence type="ECO:0000313" key="9">
    <source>
        <dbReference type="EMBL" id="ALB64140.1"/>
    </source>
</evidence>
<feature type="transmembrane region" description="Helical" evidence="5">
    <location>
        <begin position="301"/>
        <end position="319"/>
    </location>
</feature>
<feature type="transmembrane region" description="Helical" evidence="5">
    <location>
        <begin position="13"/>
        <end position="31"/>
    </location>
</feature>
<evidence type="ECO:0000259" key="8">
    <source>
        <dbReference type="Pfam" id="PF15864"/>
    </source>
</evidence>
<dbReference type="Pfam" id="PF11846">
    <property type="entry name" value="Wzy_C_2"/>
    <property type="match status" value="1"/>
</dbReference>
<dbReference type="InterPro" id="IPR007016">
    <property type="entry name" value="O-antigen_ligase-rel_domated"/>
</dbReference>
<feature type="transmembrane region" description="Helical" evidence="5">
    <location>
        <begin position="129"/>
        <end position="145"/>
    </location>
</feature>
<feature type="transmembrane region" description="Helical" evidence="5">
    <location>
        <begin position="80"/>
        <end position="98"/>
    </location>
</feature>
<feature type="transmembrane region" description="Helical" evidence="5">
    <location>
        <begin position="43"/>
        <end position="60"/>
    </location>
</feature>
<dbReference type="InterPro" id="IPR021797">
    <property type="entry name" value="Wzy_C_2"/>
</dbReference>
<feature type="domain" description="Protein glycosylation ligase" evidence="8">
    <location>
        <begin position="73"/>
        <end position="98"/>
    </location>
</feature>
<reference evidence="9 10" key="3">
    <citation type="journal article" date="2016" name="Genome Announc.">
        <title>Fully Closed Genome Sequences of Five Type Strains of the Genus Cronobacter and One Cronobacter sakazakii Strain.</title>
        <authorList>
            <person name="Moine D."/>
            <person name="Kassam M."/>
            <person name="Baert L."/>
            <person name="Tang Y."/>
            <person name="Barretto C."/>
            <person name="Ngom Bru C."/>
            <person name="Klijn A."/>
            <person name="Descombes P."/>
        </authorList>
    </citation>
    <scope>NUCLEOTIDE SEQUENCE [LARGE SCALE GENOMIC DNA]</scope>
    <source>
        <strain evidence="9 10">LMG 26250</strain>
    </source>
</reference>
<feature type="transmembrane region" description="Helical" evidence="5">
    <location>
        <begin position="105"/>
        <end position="123"/>
    </location>
</feature>
<sequence length="465" mass="51525">MFWSPRVAWQWNALPKVLALWGLVGIWLLMLKSTRCHLMRRGWLLIMVISALLQVGFGVVQLSDIAHLTGGRPYGSFQQVNVLASFLATGMICALWLFLGARERLPAYISAIALVVIPVMLVLLQSRAGGLGAVSGALVLLLAAGKNRRRTGYAVLLLMMGAGVGVLTLYVGPLLISGFIPELVQKESSNVQRWYLITLTWQLLLNHPLIGNGYGSFETLFGQMVQQVPLGMGSATIEYPHNEFLYTWMEGGLVAVAGIALMIIGILRRLWGKGGCRWPGFAVMLPLALHMNLEYPLYQSVTHGMTLVMLLTITGPAARKTATLYGRVEKPLRIGVGLLACSVLAFMISGVVTEVQLTRIEQQGLVPFVHNEQAVIESLANSYSQYDRLDFDRHVALLLRFNITRDAALLTRFRAWAEHYLTVHNDPAVYTSLLMIYRSQGEPLAQSLCVKAKAMWPDDPRFNCF</sequence>
<feature type="transmembrane region" description="Helical" evidence="5">
    <location>
        <begin position="278"/>
        <end position="295"/>
    </location>
</feature>
<organism evidence="9 10">
    <name type="scientific">Cronobacter condimenti 1330</name>
    <dbReference type="NCBI Taxonomy" id="1073999"/>
    <lineage>
        <taxon>Bacteria</taxon>
        <taxon>Pseudomonadati</taxon>
        <taxon>Pseudomonadota</taxon>
        <taxon>Gammaproteobacteria</taxon>
        <taxon>Enterobacterales</taxon>
        <taxon>Enterobacteriaceae</taxon>
        <taxon>Cronobacter</taxon>
    </lineage>
</organism>
<name>A0ABN4IC68_9ENTR</name>
<dbReference type="InterPro" id="IPR031726">
    <property type="entry name" value="PglL_A"/>
</dbReference>
<feature type="transmembrane region" description="Helical" evidence="5">
    <location>
        <begin position="152"/>
        <end position="180"/>
    </location>
</feature>
<evidence type="ECO:0000259" key="6">
    <source>
        <dbReference type="Pfam" id="PF04932"/>
    </source>
</evidence>
<evidence type="ECO:0000259" key="7">
    <source>
        <dbReference type="Pfam" id="PF11846"/>
    </source>
</evidence>
<dbReference type="EMBL" id="CP012264">
    <property type="protein sequence ID" value="ALB64140.1"/>
    <property type="molecule type" value="Genomic_DNA"/>
</dbReference>
<reference evidence="10" key="2">
    <citation type="submission" date="2015-09" db="EMBL/GenBank/DDBJ databases">
        <title>Cronobacter genome sequencing and assembly.</title>
        <authorList>
            <person name="Descombes P."/>
            <person name="Baert L."/>
            <person name="Ngom-Bru C."/>
            <person name="Barretto C."/>
        </authorList>
    </citation>
    <scope>NUCLEOTIDE SEQUENCE [LARGE SCALE GENOMIC DNA]</scope>
    <source>
        <strain evidence="10">LMG 26250</strain>
    </source>
</reference>
<evidence type="ECO:0000256" key="1">
    <source>
        <dbReference type="ARBA" id="ARBA00004141"/>
    </source>
</evidence>
<keyword evidence="10" id="KW-1185">Reference proteome</keyword>